<dbReference type="InterPro" id="IPR015760">
    <property type="entry name" value="TIF_IF2"/>
</dbReference>
<proteinExistence type="inferred from homology"/>
<evidence type="ECO:0000313" key="10">
    <source>
        <dbReference type="Proteomes" id="UP000231232"/>
    </source>
</evidence>
<evidence type="ECO:0000256" key="1">
    <source>
        <dbReference type="ARBA" id="ARBA00007733"/>
    </source>
</evidence>
<keyword evidence="6" id="KW-0342">GTP-binding</keyword>
<dbReference type="SUPFAM" id="SSF50447">
    <property type="entry name" value="Translation proteins"/>
    <property type="match status" value="1"/>
</dbReference>
<dbReference type="InterPro" id="IPR023115">
    <property type="entry name" value="TIF_IF2_dom3"/>
</dbReference>
<evidence type="ECO:0000256" key="3">
    <source>
        <dbReference type="ARBA" id="ARBA00022540"/>
    </source>
</evidence>
<sequence>MKKGFYTNYFCLKNTITQIRFISKRQLHKLGLSQKYSNLQNFMLRAPIVVVLGHVDHGKTSLLDKIRSSTVTSREGGGITQHIGATNIPISQILQQTTDIQEKFKIADFKIPGLLFIDTPGHEAFISLRCKGSSVADLAILVVDINKGFEQQTIESIEFLKKFKVPFIVAANKVDFLYRWQSSKGLSITDSLKNQSQETLEEIDTKTYSLVGALSEHKFESERFDRVTNFKQQIAIIPCSAKTGDGVAEILLFLLGIGSNYLKTKLEIDYNKSKGIIMEIKKEENEWVCNAILYNGIIKKGDIILTFGNKGIIETKVRALFIPREASEIREESLFKPVEKVIASCAIKLFAQDVKEMIAGSPLVVANENLEEKKRDLQQTFKQEKICGCEKGIVVKVDTFGAAEAMDILLKKENIPFQYILVGEVNKEDVSCVSDSKEDEFAAILAFNVPVNINSNVKIFKSNVIFHLIDEYKKWVKDVCEEKKRKILNSLPQLVKIKVLPNSIFRKKEPAIIGVEVLAGVLKRGISLGKGGKRIGEIKGMQANKVDIDEAKTGEKVAMSINARADKDFSEGDNLTTTLTKEQTITYLNHKDWLREDEKDILMEILNNK</sequence>
<dbReference type="AlphaFoldDB" id="A0A2H9RCX5"/>
<evidence type="ECO:0000259" key="8">
    <source>
        <dbReference type="PROSITE" id="PS51722"/>
    </source>
</evidence>
<dbReference type="Gene3D" id="3.40.50.10050">
    <property type="entry name" value="Translation initiation factor IF- 2, domain 3"/>
    <property type="match status" value="1"/>
</dbReference>
<keyword evidence="5" id="KW-0648">Protein biosynthesis</keyword>
<evidence type="ECO:0000256" key="6">
    <source>
        <dbReference type="ARBA" id="ARBA00023134"/>
    </source>
</evidence>
<organism evidence="9 10">
    <name type="scientific">Huberarchaeum crystalense</name>
    <dbReference type="NCBI Taxonomy" id="2014257"/>
    <lineage>
        <taxon>Archaea</taxon>
        <taxon>Candidatus Huberarchaeota</taxon>
        <taxon>Candidatus Huberarchaeia</taxon>
        <taxon>Candidatus Huberarchaeales</taxon>
        <taxon>Candidatus Huberarchaeaceae</taxon>
        <taxon>Candidatus Huberarchaeum</taxon>
    </lineage>
</organism>
<dbReference type="InterPro" id="IPR029459">
    <property type="entry name" value="EFTU-type"/>
</dbReference>
<dbReference type="CDD" id="cd01887">
    <property type="entry name" value="IF2_eIF5B"/>
    <property type="match status" value="1"/>
</dbReference>
<dbReference type="NCBIfam" id="TIGR00231">
    <property type="entry name" value="small_GTP"/>
    <property type="match status" value="1"/>
</dbReference>
<comment type="similarity">
    <text evidence="1">Belongs to the TRAFAC class translation factor GTPase superfamily. Classic translation factor GTPase family. IF-2 subfamily.</text>
</comment>
<comment type="caution">
    <text evidence="9">The sequence shown here is derived from an EMBL/GenBank/DDBJ whole genome shotgun (WGS) entry which is preliminary data.</text>
</comment>
<evidence type="ECO:0000256" key="7">
    <source>
        <dbReference type="ARBA" id="ARBA00024852"/>
    </source>
</evidence>
<dbReference type="PANTHER" id="PTHR43381:SF4">
    <property type="entry name" value="EUKARYOTIC TRANSLATION INITIATION FACTOR 5B"/>
    <property type="match status" value="1"/>
</dbReference>
<evidence type="ECO:0000256" key="5">
    <source>
        <dbReference type="ARBA" id="ARBA00022917"/>
    </source>
</evidence>
<name>A0A2H9RCX5_HUBC1</name>
<dbReference type="InterPro" id="IPR000795">
    <property type="entry name" value="T_Tr_GTP-bd_dom"/>
</dbReference>
<dbReference type="InterPro" id="IPR005225">
    <property type="entry name" value="Small_GTP-bd"/>
</dbReference>
<dbReference type="PROSITE" id="PS51722">
    <property type="entry name" value="G_TR_2"/>
    <property type="match status" value="1"/>
</dbReference>
<dbReference type="Pfam" id="PF14578">
    <property type="entry name" value="GTP_EFTU_D4"/>
    <property type="match status" value="1"/>
</dbReference>
<dbReference type="PANTHER" id="PTHR43381">
    <property type="entry name" value="TRANSLATION INITIATION FACTOR IF-2-RELATED"/>
    <property type="match status" value="1"/>
</dbReference>
<dbReference type="GO" id="GO:0003924">
    <property type="term" value="F:GTPase activity"/>
    <property type="evidence" value="ECO:0007669"/>
    <property type="project" value="InterPro"/>
</dbReference>
<dbReference type="InterPro" id="IPR027417">
    <property type="entry name" value="P-loop_NTPase"/>
</dbReference>
<keyword evidence="3 9" id="KW-0396">Initiation factor</keyword>
<dbReference type="Proteomes" id="UP000231232">
    <property type="component" value="Unassembled WGS sequence"/>
</dbReference>
<feature type="domain" description="Tr-type G" evidence="8">
    <location>
        <begin position="44"/>
        <end position="262"/>
    </location>
</feature>
<reference evidence="10" key="1">
    <citation type="submission" date="2017-09" db="EMBL/GenBank/DDBJ databases">
        <title>Depth-based differentiation of microbial function through sediment-hosted aquifers and enrichment of novel symbionts in the deep terrestrial subsurface.</title>
        <authorList>
            <person name="Probst A.J."/>
            <person name="Ladd B."/>
            <person name="Jarett J.K."/>
            <person name="Geller-Mcgrath D.E."/>
            <person name="Sieber C.M.K."/>
            <person name="Emerson J.B."/>
            <person name="Anantharaman K."/>
            <person name="Thomas B.C."/>
            <person name="Malmstrom R."/>
            <person name="Stieglmeier M."/>
            <person name="Klingl A."/>
            <person name="Woyke T."/>
            <person name="Ryan C.M."/>
            <person name="Banfield J.F."/>
        </authorList>
    </citation>
    <scope>NUCLEOTIDE SEQUENCE [LARGE SCALE GENOMIC DNA]</scope>
</reference>
<dbReference type="GO" id="GO:0003743">
    <property type="term" value="F:translation initiation factor activity"/>
    <property type="evidence" value="ECO:0007669"/>
    <property type="project" value="UniProtKB-KW"/>
</dbReference>
<keyword evidence="4" id="KW-0547">Nucleotide-binding</keyword>
<dbReference type="EMBL" id="PFSX01000046">
    <property type="protein sequence ID" value="PJC01276.1"/>
    <property type="molecule type" value="Genomic_DNA"/>
</dbReference>
<dbReference type="Gene3D" id="2.40.30.10">
    <property type="entry name" value="Translation factors"/>
    <property type="match status" value="2"/>
</dbReference>
<dbReference type="GO" id="GO:0005525">
    <property type="term" value="F:GTP binding"/>
    <property type="evidence" value="ECO:0007669"/>
    <property type="project" value="UniProtKB-KW"/>
</dbReference>
<dbReference type="FunFam" id="3.40.50.300:FF:000112">
    <property type="entry name" value="Eukaryotic translation initiation factor 5B"/>
    <property type="match status" value="1"/>
</dbReference>
<protein>
    <recommendedName>
        <fullName evidence="2">Probable translation initiation factor IF-2</fullName>
    </recommendedName>
</protein>
<dbReference type="InterPro" id="IPR009000">
    <property type="entry name" value="Transl_B-barrel_sf"/>
</dbReference>
<dbReference type="Pfam" id="PF11987">
    <property type="entry name" value="IF-2"/>
    <property type="match status" value="1"/>
</dbReference>
<dbReference type="SUPFAM" id="SSF52156">
    <property type="entry name" value="Initiation factor IF2/eIF5b, domain 3"/>
    <property type="match status" value="1"/>
</dbReference>
<evidence type="ECO:0000313" key="9">
    <source>
        <dbReference type="EMBL" id="PJC01276.1"/>
    </source>
</evidence>
<dbReference type="GO" id="GO:0005737">
    <property type="term" value="C:cytoplasm"/>
    <property type="evidence" value="ECO:0007669"/>
    <property type="project" value="TreeGrafter"/>
</dbReference>
<dbReference type="NCBIfam" id="NF003078">
    <property type="entry name" value="PRK04004.1"/>
    <property type="match status" value="1"/>
</dbReference>
<dbReference type="Pfam" id="PF00009">
    <property type="entry name" value="GTP_EFTU"/>
    <property type="match status" value="1"/>
</dbReference>
<dbReference type="PRINTS" id="PR00315">
    <property type="entry name" value="ELONGATNFCT"/>
</dbReference>
<gene>
    <name evidence="9" type="ORF">CO072_01880</name>
</gene>
<accession>A0A2H9RCX5</accession>
<dbReference type="InterPro" id="IPR036925">
    <property type="entry name" value="TIF_IF2_dom3_sf"/>
</dbReference>
<dbReference type="Gene3D" id="3.40.50.300">
    <property type="entry name" value="P-loop containing nucleotide triphosphate hydrolases"/>
    <property type="match status" value="1"/>
</dbReference>
<dbReference type="SUPFAM" id="SSF52540">
    <property type="entry name" value="P-loop containing nucleoside triphosphate hydrolases"/>
    <property type="match status" value="1"/>
</dbReference>
<comment type="function">
    <text evidence="7">Function in general translation initiation by promoting the binding of the formylmethionine-tRNA to ribosomes. Seems to function along with eIF-2.</text>
</comment>
<evidence type="ECO:0000256" key="2">
    <source>
        <dbReference type="ARBA" id="ARBA00020166"/>
    </source>
</evidence>
<evidence type="ECO:0000256" key="4">
    <source>
        <dbReference type="ARBA" id="ARBA00022741"/>
    </source>
</evidence>